<accession>A0A8T0PUS4</accession>
<evidence type="ECO:0000313" key="7">
    <source>
        <dbReference type="Proteomes" id="UP000823388"/>
    </source>
</evidence>
<sequence>MATILDSLVGSCVKKLQHIITEKAVLVLGKRRTVESVVNNWLDELKDAMYEADDIIDLARLEGSKLLVDHSSSSRKSDTGTGFSLFSWLPNLRRRHEIAIQIRNFNNKLVKISEMGERYLMLQNMLPKEEVSVIRRMKTWQLLEPNLVGKETSLACTRLVELILAHKKMKSYKVGIVGMGGVGKTTLAQKIYNDHRIKGTFSKRAWICVSQEYSEVALLKEVLRNFGVEYGQDETVGELSRNLAIAIEKRSFFLVLDDVWKHESMFHKALFRARLVARAIGVEDVHRVELMSADVGRELLWKSMNINEETEVQNLRGIGMDIVRMCGGLPLAIKVTASVLATKEKNEKQWRKITNRSARSMSKGPIELRGALYLSYDDLPRHLKQCFLYCALFPGDQIMYRDDLIRFWVAEGFVEEQDQQLLEDTAEEYFYELIHRNLFQPEPTYFDYSRCKMHDLLKQLVQHLSQDECFCGDPQLLEAKSLSRLRRVSVVSNKDIIMLPNLNKEHIRARTLHFNCSRLQRIVLHLTGSIVQSIPDCIGSLIHLRLLDLDSTDISYLPESIGSLVNLQILNLQKCDALDKLPWAITRLSSLRRLGLDGTPINLVPKGIGRLEFLNDLEGFPTCGGIQNSTTMQDGWNLNELYPLLQLRQLDMIKLEQAASGSSDLVLINKKYLKTLRQRCTKGIDELYSEEDVSNVEKIFELLIHPQNLEDLGIKGFFGQRYPTWLGTTHLSSLKYLNLIDCKSFAQLPSIGQQPNLEYLRVDGATAVTKIGPEILGLRVDDSGTTEFISLPKLEALFIEDLPNWEEWTFDAEEDDETIAGKEGREVGVAVKQKYEARTPKMRLLPCLKILGIVRCPKLKALPRQLGQEAVSLKELGLIFAGSIKFVEDNTFLSDVKSISFCEGLERISNLPQVRQMRAHGCPNLRCVEKLDNLLQLWLSEDMQETSTRWVPGLQQQHHGKDLDIYKWSDGDD</sequence>
<dbReference type="Gene3D" id="1.10.10.10">
    <property type="entry name" value="Winged helix-like DNA-binding domain superfamily/Winged helix DNA-binding domain"/>
    <property type="match status" value="1"/>
</dbReference>
<dbReference type="FunFam" id="1.10.10.10:FF:000322">
    <property type="entry name" value="Probable disease resistance protein At1g63360"/>
    <property type="match status" value="1"/>
</dbReference>
<dbReference type="Proteomes" id="UP000823388">
    <property type="component" value="Chromosome 8K"/>
</dbReference>
<proteinExistence type="predicted"/>
<reference evidence="6" key="1">
    <citation type="submission" date="2020-05" db="EMBL/GenBank/DDBJ databases">
        <title>WGS assembly of Panicum virgatum.</title>
        <authorList>
            <person name="Lovell J.T."/>
            <person name="Jenkins J."/>
            <person name="Shu S."/>
            <person name="Juenger T.E."/>
            <person name="Schmutz J."/>
        </authorList>
    </citation>
    <scope>NUCLEOTIDE SEQUENCE</scope>
    <source>
        <strain evidence="6">AP13</strain>
    </source>
</reference>
<dbReference type="EMBL" id="CM029051">
    <property type="protein sequence ID" value="KAG2564082.1"/>
    <property type="molecule type" value="Genomic_DNA"/>
</dbReference>
<keyword evidence="1" id="KW-0677">Repeat</keyword>
<dbReference type="InterPro" id="IPR036388">
    <property type="entry name" value="WH-like_DNA-bd_sf"/>
</dbReference>
<dbReference type="PRINTS" id="PR00364">
    <property type="entry name" value="DISEASERSIST"/>
</dbReference>
<feature type="domain" description="NB-ARC" evidence="3">
    <location>
        <begin position="170"/>
        <end position="265"/>
    </location>
</feature>
<feature type="domain" description="Disease resistance protein winged helix" evidence="4">
    <location>
        <begin position="392"/>
        <end position="461"/>
    </location>
</feature>
<evidence type="ECO:0000256" key="2">
    <source>
        <dbReference type="ARBA" id="ARBA00022821"/>
    </source>
</evidence>
<dbReference type="SUPFAM" id="SSF52058">
    <property type="entry name" value="L domain-like"/>
    <property type="match status" value="1"/>
</dbReference>
<dbReference type="Gene3D" id="3.80.10.10">
    <property type="entry name" value="Ribonuclease Inhibitor"/>
    <property type="match status" value="1"/>
</dbReference>
<comment type="caution">
    <text evidence="6">The sequence shown here is derived from an EMBL/GenBank/DDBJ whole genome shotgun (WGS) entry which is preliminary data.</text>
</comment>
<dbReference type="Pfam" id="PF23559">
    <property type="entry name" value="WHD_DRP"/>
    <property type="match status" value="1"/>
</dbReference>
<evidence type="ECO:0000259" key="3">
    <source>
        <dbReference type="Pfam" id="PF00931"/>
    </source>
</evidence>
<dbReference type="InterPro" id="IPR044974">
    <property type="entry name" value="Disease_R_plants"/>
</dbReference>
<dbReference type="AlphaFoldDB" id="A0A8T0PUS4"/>
<dbReference type="GO" id="GO:0009626">
    <property type="term" value="P:plant-type hypersensitive response"/>
    <property type="evidence" value="ECO:0007669"/>
    <property type="project" value="UniProtKB-ARBA"/>
</dbReference>
<dbReference type="InterPro" id="IPR058922">
    <property type="entry name" value="WHD_DRP"/>
</dbReference>
<dbReference type="Pfam" id="PF00931">
    <property type="entry name" value="NB-ARC"/>
    <property type="match status" value="1"/>
</dbReference>
<dbReference type="PANTHER" id="PTHR23155:SF1165">
    <property type="entry name" value="OS11G0676100 PROTEIN"/>
    <property type="match status" value="1"/>
</dbReference>
<dbReference type="InterPro" id="IPR002182">
    <property type="entry name" value="NB-ARC"/>
</dbReference>
<evidence type="ECO:0000259" key="4">
    <source>
        <dbReference type="Pfam" id="PF23559"/>
    </source>
</evidence>
<feature type="domain" description="Disease resistance R13L4/SHOC-2-like LRR" evidence="5">
    <location>
        <begin position="523"/>
        <end position="768"/>
    </location>
</feature>
<dbReference type="GO" id="GO:0042742">
    <property type="term" value="P:defense response to bacterium"/>
    <property type="evidence" value="ECO:0007669"/>
    <property type="project" value="UniProtKB-ARBA"/>
</dbReference>
<organism evidence="6 7">
    <name type="scientific">Panicum virgatum</name>
    <name type="common">Blackwell switchgrass</name>
    <dbReference type="NCBI Taxonomy" id="38727"/>
    <lineage>
        <taxon>Eukaryota</taxon>
        <taxon>Viridiplantae</taxon>
        <taxon>Streptophyta</taxon>
        <taxon>Embryophyta</taxon>
        <taxon>Tracheophyta</taxon>
        <taxon>Spermatophyta</taxon>
        <taxon>Magnoliopsida</taxon>
        <taxon>Liliopsida</taxon>
        <taxon>Poales</taxon>
        <taxon>Poaceae</taxon>
        <taxon>PACMAD clade</taxon>
        <taxon>Panicoideae</taxon>
        <taxon>Panicodae</taxon>
        <taxon>Paniceae</taxon>
        <taxon>Panicinae</taxon>
        <taxon>Panicum</taxon>
        <taxon>Panicum sect. Hiantes</taxon>
    </lineage>
</organism>
<dbReference type="Gene3D" id="3.40.50.300">
    <property type="entry name" value="P-loop containing nucleotide triphosphate hydrolases"/>
    <property type="match status" value="1"/>
</dbReference>
<dbReference type="InterPro" id="IPR027417">
    <property type="entry name" value="P-loop_NTPase"/>
</dbReference>
<evidence type="ECO:0000259" key="5">
    <source>
        <dbReference type="Pfam" id="PF23598"/>
    </source>
</evidence>
<dbReference type="Gene3D" id="1.20.5.4130">
    <property type="match status" value="1"/>
</dbReference>
<keyword evidence="7" id="KW-1185">Reference proteome</keyword>
<evidence type="ECO:0000313" key="6">
    <source>
        <dbReference type="EMBL" id="KAG2564082.1"/>
    </source>
</evidence>
<name>A0A8T0PUS4_PANVG</name>
<dbReference type="InterPro" id="IPR055414">
    <property type="entry name" value="LRR_R13L4/SHOC2-like"/>
</dbReference>
<gene>
    <name evidence="6" type="ORF">PVAP13_8KG398430</name>
</gene>
<evidence type="ECO:0000256" key="1">
    <source>
        <dbReference type="ARBA" id="ARBA00022737"/>
    </source>
</evidence>
<dbReference type="PANTHER" id="PTHR23155">
    <property type="entry name" value="DISEASE RESISTANCE PROTEIN RP"/>
    <property type="match status" value="1"/>
</dbReference>
<dbReference type="SUPFAM" id="SSF52540">
    <property type="entry name" value="P-loop containing nucleoside triphosphate hydrolases"/>
    <property type="match status" value="1"/>
</dbReference>
<keyword evidence="2" id="KW-0611">Plant defense</keyword>
<dbReference type="InterPro" id="IPR032675">
    <property type="entry name" value="LRR_dom_sf"/>
</dbReference>
<dbReference type="GO" id="GO:0043531">
    <property type="term" value="F:ADP binding"/>
    <property type="evidence" value="ECO:0007669"/>
    <property type="project" value="InterPro"/>
</dbReference>
<dbReference type="GO" id="GO:0002758">
    <property type="term" value="P:innate immune response-activating signaling pathway"/>
    <property type="evidence" value="ECO:0007669"/>
    <property type="project" value="UniProtKB-ARBA"/>
</dbReference>
<protein>
    <submittedName>
        <fullName evidence="6">Uncharacterized protein</fullName>
    </submittedName>
</protein>
<dbReference type="Pfam" id="PF23598">
    <property type="entry name" value="LRR_14"/>
    <property type="match status" value="1"/>
</dbReference>